<protein>
    <recommendedName>
        <fullName evidence="1">F-box domain-containing protein</fullName>
    </recommendedName>
</protein>
<accession>A0A0D0CIS4</accession>
<feature type="non-terminal residue" evidence="2">
    <location>
        <position position="181"/>
    </location>
</feature>
<gene>
    <name evidence="2" type="ORF">GYMLUDRAFT_171486</name>
</gene>
<dbReference type="Gene3D" id="1.20.1280.50">
    <property type="match status" value="1"/>
</dbReference>
<proteinExistence type="predicted"/>
<dbReference type="SUPFAM" id="SSF81383">
    <property type="entry name" value="F-box domain"/>
    <property type="match status" value="1"/>
</dbReference>
<reference evidence="2 3" key="1">
    <citation type="submission" date="2014-04" db="EMBL/GenBank/DDBJ databases">
        <title>Evolutionary Origins and Diversification of the Mycorrhizal Mutualists.</title>
        <authorList>
            <consortium name="DOE Joint Genome Institute"/>
            <consortium name="Mycorrhizal Genomics Consortium"/>
            <person name="Kohler A."/>
            <person name="Kuo A."/>
            <person name="Nagy L.G."/>
            <person name="Floudas D."/>
            <person name="Copeland A."/>
            <person name="Barry K.W."/>
            <person name="Cichocki N."/>
            <person name="Veneault-Fourrey C."/>
            <person name="LaButti K."/>
            <person name="Lindquist E.A."/>
            <person name="Lipzen A."/>
            <person name="Lundell T."/>
            <person name="Morin E."/>
            <person name="Murat C."/>
            <person name="Riley R."/>
            <person name="Ohm R."/>
            <person name="Sun H."/>
            <person name="Tunlid A."/>
            <person name="Henrissat B."/>
            <person name="Grigoriev I.V."/>
            <person name="Hibbett D.S."/>
            <person name="Martin F."/>
        </authorList>
    </citation>
    <scope>NUCLEOTIDE SEQUENCE [LARGE SCALE GENOMIC DNA]</scope>
    <source>
        <strain evidence="2 3">FD-317 M1</strain>
    </source>
</reference>
<dbReference type="Proteomes" id="UP000053593">
    <property type="component" value="Unassembled WGS sequence"/>
</dbReference>
<evidence type="ECO:0000259" key="1">
    <source>
        <dbReference type="Pfam" id="PF12937"/>
    </source>
</evidence>
<dbReference type="AlphaFoldDB" id="A0A0D0CIS4"/>
<feature type="domain" description="F-box" evidence="1">
    <location>
        <begin position="80"/>
        <end position="131"/>
    </location>
</feature>
<name>A0A0D0CIS4_9AGAR</name>
<dbReference type="OrthoDB" id="2823598at2759"/>
<evidence type="ECO:0000313" key="3">
    <source>
        <dbReference type="Proteomes" id="UP000053593"/>
    </source>
</evidence>
<dbReference type="InterPro" id="IPR001810">
    <property type="entry name" value="F-box_dom"/>
</dbReference>
<dbReference type="EMBL" id="KN834786">
    <property type="protein sequence ID" value="KIK58222.1"/>
    <property type="molecule type" value="Genomic_DNA"/>
</dbReference>
<evidence type="ECO:0000313" key="2">
    <source>
        <dbReference type="EMBL" id="KIK58222.1"/>
    </source>
</evidence>
<dbReference type="InterPro" id="IPR036047">
    <property type="entry name" value="F-box-like_dom_sf"/>
</dbReference>
<dbReference type="Pfam" id="PF12937">
    <property type="entry name" value="F-box-like"/>
    <property type="match status" value="1"/>
</dbReference>
<sequence length="181" mass="20670">MLGNSKSPENVEVRLFNDILRSIGTHQRSEIQEILGKIDKELDDTTLEISTLKTRILSLNAQREWLQKQKSVISSLLSPIHRLPNELLLRAFRFACHQNNLEVKIVDAFSVAAVCHRWRELAISCPALWSNFEVWIPSGDPESEDESNVEHVQKRLDIFLSRSKAHPLTVTITASVPHEEI</sequence>
<organism evidence="2 3">
    <name type="scientific">Collybiopsis luxurians FD-317 M1</name>
    <dbReference type="NCBI Taxonomy" id="944289"/>
    <lineage>
        <taxon>Eukaryota</taxon>
        <taxon>Fungi</taxon>
        <taxon>Dikarya</taxon>
        <taxon>Basidiomycota</taxon>
        <taxon>Agaricomycotina</taxon>
        <taxon>Agaricomycetes</taxon>
        <taxon>Agaricomycetidae</taxon>
        <taxon>Agaricales</taxon>
        <taxon>Marasmiineae</taxon>
        <taxon>Omphalotaceae</taxon>
        <taxon>Collybiopsis</taxon>
        <taxon>Collybiopsis luxurians</taxon>
    </lineage>
</organism>
<dbReference type="HOGENOM" id="CLU_018544_3_1_1"/>
<keyword evidence="3" id="KW-1185">Reference proteome</keyword>